<accession>A0A7X0EDU4</accession>
<evidence type="ECO:0000313" key="2">
    <source>
        <dbReference type="Proteomes" id="UP000539175"/>
    </source>
</evidence>
<reference evidence="1 2" key="1">
    <citation type="submission" date="2020-08" db="EMBL/GenBank/DDBJ databases">
        <title>Genomic Encyclopedia of Type Strains, Phase IV (KMG-IV): sequencing the most valuable type-strain genomes for metagenomic binning, comparative biology and taxonomic classification.</title>
        <authorList>
            <person name="Goeker M."/>
        </authorList>
    </citation>
    <scope>NUCLEOTIDE SEQUENCE [LARGE SCALE GENOMIC DNA]</scope>
    <source>
        <strain evidence="1 2">DSM 22198</strain>
    </source>
</reference>
<dbReference type="AlphaFoldDB" id="A0A7X0EDU4"/>
<dbReference type="EMBL" id="JACIIZ010000010">
    <property type="protein sequence ID" value="MBB6253153.1"/>
    <property type="molecule type" value="Genomic_DNA"/>
</dbReference>
<dbReference type="RefSeq" id="WP_184803267.1">
    <property type="nucleotide sequence ID" value="NZ_JACIIZ010000010.1"/>
</dbReference>
<proteinExistence type="predicted"/>
<gene>
    <name evidence="1" type="ORF">FHS74_003722</name>
</gene>
<organism evidence="1 2">
    <name type="scientific">Nitrospirillum iridis</name>
    <dbReference type="NCBI Taxonomy" id="765888"/>
    <lineage>
        <taxon>Bacteria</taxon>
        <taxon>Pseudomonadati</taxon>
        <taxon>Pseudomonadota</taxon>
        <taxon>Alphaproteobacteria</taxon>
        <taxon>Rhodospirillales</taxon>
        <taxon>Azospirillaceae</taxon>
        <taxon>Nitrospirillum</taxon>
    </lineage>
</organism>
<name>A0A7X0EDU4_9PROT</name>
<evidence type="ECO:0000313" key="1">
    <source>
        <dbReference type="EMBL" id="MBB6253153.1"/>
    </source>
</evidence>
<sequence>MPVAITSRYYKSAVYPVADAAGIAHPTVSIRPPTSPMPGTTIYRHLVSGLETIEYLAWRYYSDSAQWWRIAEANDLRYPLDLAPGSLINIPGANDLGTVVRNRSFG</sequence>
<comment type="caution">
    <text evidence="1">The sequence shown here is derived from an EMBL/GenBank/DDBJ whole genome shotgun (WGS) entry which is preliminary data.</text>
</comment>
<keyword evidence="2" id="KW-1185">Reference proteome</keyword>
<dbReference type="Proteomes" id="UP000539175">
    <property type="component" value="Unassembled WGS sequence"/>
</dbReference>
<protein>
    <submittedName>
        <fullName evidence="1">Nucleoid-associated protein YgaU</fullName>
    </submittedName>
</protein>